<dbReference type="InterPro" id="IPR050261">
    <property type="entry name" value="FrsA_esterase"/>
</dbReference>
<evidence type="ECO:0000259" key="3">
    <source>
        <dbReference type="Pfam" id="PF02129"/>
    </source>
</evidence>
<dbReference type="InterPro" id="IPR029058">
    <property type="entry name" value="AB_hydrolase_fold"/>
</dbReference>
<proteinExistence type="inferred from homology"/>
<gene>
    <name evidence="4" type="ORF">GCM10009613_15610</name>
</gene>
<keyword evidence="2 4" id="KW-0378">Hydrolase</keyword>
<dbReference type="PANTHER" id="PTHR22946">
    <property type="entry name" value="DIENELACTONE HYDROLASE DOMAIN-CONTAINING PROTEIN-RELATED"/>
    <property type="match status" value="1"/>
</dbReference>
<comment type="caution">
    <text evidence="4">The sequence shown here is derived from an EMBL/GenBank/DDBJ whole genome shotgun (WGS) entry which is preliminary data.</text>
</comment>
<reference evidence="4 5" key="1">
    <citation type="journal article" date="2019" name="Int. J. Syst. Evol. Microbiol.">
        <title>The Global Catalogue of Microorganisms (GCM) 10K type strain sequencing project: providing services to taxonomists for standard genome sequencing and annotation.</title>
        <authorList>
            <consortium name="The Broad Institute Genomics Platform"/>
            <consortium name="The Broad Institute Genome Sequencing Center for Infectious Disease"/>
            <person name="Wu L."/>
            <person name="Ma J."/>
        </authorList>
    </citation>
    <scope>NUCLEOTIDE SEQUENCE [LARGE SCALE GENOMIC DNA]</scope>
    <source>
        <strain evidence="4 5">JCM 11896</strain>
    </source>
</reference>
<evidence type="ECO:0000313" key="4">
    <source>
        <dbReference type="EMBL" id="GAA1384569.1"/>
    </source>
</evidence>
<feature type="domain" description="Xaa-Pro dipeptidyl-peptidase-like" evidence="3">
    <location>
        <begin position="11"/>
        <end position="276"/>
    </location>
</feature>
<keyword evidence="5" id="KW-1185">Reference proteome</keyword>
<evidence type="ECO:0000256" key="1">
    <source>
        <dbReference type="ARBA" id="ARBA00008645"/>
    </source>
</evidence>
<organism evidence="4 5">
    <name type="scientific">Pseudonocardia kongjuensis</name>
    <dbReference type="NCBI Taxonomy" id="102227"/>
    <lineage>
        <taxon>Bacteria</taxon>
        <taxon>Bacillati</taxon>
        <taxon>Actinomycetota</taxon>
        <taxon>Actinomycetes</taxon>
        <taxon>Pseudonocardiales</taxon>
        <taxon>Pseudonocardiaceae</taxon>
        <taxon>Pseudonocardia</taxon>
    </lineage>
</organism>
<dbReference type="GO" id="GO:0016787">
    <property type="term" value="F:hydrolase activity"/>
    <property type="evidence" value="ECO:0007669"/>
    <property type="project" value="UniProtKB-KW"/>
</dbReference>
<evidence type="ECO:0000313" key="5">
    <source>
        <dbReference type="Proteomes" id="UP001501414"/>
    </source>
</evidence>
<dbReference type="RefSeq" id="WP_344019900.1">
    <property type="nucleotide sequence ID" value="NZ_BAAAJK010000006.1"/>
</dbReference>
<protein>
    <submittedName>
        <fullName evidence="4">Alpha/beta hydrolase</fullName>
    </submittedName>
</protein>
<dbReference type="Gene3D" id="1.10.10.800">
    <property type="match status" value="1"/>
</dbReference>
<dbReference type="InterPro" id="IPR000383">
    <property type="entry name" value="Xaa-Pro-like_dom"/>
</dbReference>
<dbReference type="PANTHER" id="PTHR22946:SF9">
    <property type="entry name" value="POLYKETIDE TRANSFERASE AF380"/>
    <property type="match status" value="1"/>
</dbReference>
<dbReference type="EMBL" id="BAAAJK010000006">
    <property type="protein sequence ID" value="GAA1384569.1"/>
    <property type="molecule type" value="Genomic_DNA"/>
</dbReference>
<dbReference type="Gene3D" id="3.40.50.1820">
    <property type="entry name" value="alpha/beta hydrolase"/>
    <property type="match status" value="1"/>
</dbReference>
<dbReference type="Proteomes" id="UP001501414">
    <property type="component" value="Unassembled WGS sequence"/>
</dbReference>
<evidence type="ECO:0000256" key="2">
    <source>
        <dbReference type="ARBA" id="ARBA00022801"/>
    </source>
</evidence>
<dbReference type="SUPFAM" id="SSF53474">
    <property type="entry name" value="alpha/beta-Hydrolases"/>
    <property type="match status" value="1"/>
</dbReference>
<comment type="similarity">
    <text evidence="1">Belongs to the AB hydrolase superfamily.</text>
</comment>
<dbReference type="Pfam" id="PF02129">
    <property type="entry name" value="Peptidase_S15"/>
    <property type="match status" value="1"/>
</dbReference>
<accession>A0ABN1XMJ2</accession>
<sequence length="300" mass="32666">MSRRDVEFQADGTTLRGWLYEPDGGPRPYPLVVMAHGFSATKEMYLDDFAEVFAAGGLGVLVYDNRNLGESDGEPRGEIDPWRQIEDYRSAVTFASGLGDVDADRIGIWGSSYSGAHVLVVAATDRRVRAVSSQVPLISGNENARRLVRADHIAGLRAAFDADRVARYQGAAPATIPVTWVDDPGEPCALPTADTHDFFLGPIRERAKTWENEVTLRSVEMFTNYEPGAYLPLISPTPLLLTVAAGDHLTPADLALAGYQQAREPKQLTILPGGHFEAYTGDNFAVSSAAQLDFFRTHLG</sequence>
<name>A0ABN1XMJ2_9PSEU</name>